<dbReference type="Pfam" id="PF01966">
    <property type="entry name" value="HD"/>
    <property type="match status" value="1"/>
</dbReference>
<protein>
    <submittedName>
        <fullName evidence="2">HD domain-containing protein</fullName>
    </submittedName>
</protein>
<dbReference type="SUPFAM" id="SSF109604">
    <property type="entry name" value="HD-domain/PDEase-like"/>
    <property type="match status" value="1"/>
</dbReference>
<organism evidence="2 3">
    <name type="scientific">Filifactor villosus</name>
    <dbReference type="NCBI Taxonomy" id="29374"/>
    <lineage>
        <taxon>Bacteria</taxon>
        <taxon>Bacillati</taxon>
        <taxon>Bacillota</taxon>
        <taxon>Clostridia</taxon>
        <taxon>Peptostreptococcales</taxon>
        <taxon>Filifactoraceae</taxon>
        <taxon>Filifactor</taxon>
    </lineage>
</organism>
<evidence type="ECO:0000313" key="2">
    <source>
        <dbReference type="EMBL" id="MFC4805645.1"/>
    </source>
</evidence>
<dbReference type="EMBL" id="JBHSHL010000056">
    <property type="protein sequence ID" value="MFC4805645.1"/>
    <property type="molecule type" value="Genomic_DNA"/>
</dbReference>
<dbReference type="Gene3D" id="1.10.3210.10">
    <property type="entry name" value="Hypothetical protein af1432"/>
    <property type="match status" value="1"/>
</dbReference>
<reference evidence="3" key="1">
    <citation type="journal article" date="2019" name="Int. J. Syst. Evol. Microbiol.">
        <title>The Global Catalogue of Microorganisms (GCM) 10K type strain sequencing project: providing services to taxonomists for standard genome sequencing and annotation.</title>
        <authorList>
            <consortium name="The Broad Institute Genomics Platform"/>
            <consortium name="The Broad Institute Genome Sequencing Center for Infectious Disease"/>
            <person name="Wu L."/>
            <person name="Ma J."/>
        </authorList>
    </citation>
    <scope>NUCLEOTIDE SEQUENCE [LARGE SCALE GENOMIC DNA]</scope>
    <source>
        <strain evidence="3">CCUG 46385</strain>
    </source>
</reference>
<proteinExistence type="predicted"/>
<comment type="caution">
    <text evidence="2">The sequence shown here is derived from an EMBL/GenBank/DDBJ whole genome shotgun (WGS) entry which is preliminary data.</text>
</comment>
<dbReference type="RefSeq" id="WP_379789261.1">
    <property type="nucleotide sequence ID" value="NZ_JBHSHL010000056.1"/>
</dbReference>
<dbReference type="InterPro" id="IPR006674">
    <property type="entry name" value="HD_domain"/>
</dbReference>
<gene>
    <name evidence="2" type="ORF">ACFO4R_11280</name>
</gene>
<dbReference type="SMART" id="SM00471">
    <property type="entry name" value="HDc"/>
    <property type="match status" value="1"/>
</dbReference>
<dbReference type="CDD" id="cd00077">
    <property type="entry name" value="HDc"/>
    <property type="match status" value="1"/>
</dbReference>
<name>A0ABV9QMV7_9FIRM</name>
<feature type="domain" description="HD/PDEase" evidence="1">
    <location>
        <begin position="31"/>
        <end position="146"/>
    </location>
</feature>
<evidence type="ECO:0000313" key="3">
    <source>
        <dbReference type="Proteomes" id="UP001595916"/>
    </source>
</evidence>
<keyword evidence="3" id="KW-1185">Reference proteome</keyword>
<dbReference type="InterPro" id="IPR003607">
    <property type="entry name" value="HD/PDEase_dom"/>
</dbReference>
<evidence type="ECO:0000259" key="1">
    <source>
        <dbReference type="SMART" id="SM00471"/>
    </source>
</evidence>
<sequence>MMLSNTNIILNLDFVQAALNNLKKLEDERIYCRHDLSHFFDVARICYILCLENGLNINKDVIYTAAILHDLGREEQIQNGIPHEEASYHLALKAFDHTDFSQSDRELILSAIKGHRSVSTDSDFPSLFSRADKLSRDCFNCKAYETCYWSEQKKNNELKY</sequence>
<dbReference type="Proteomes" id="UP001595916">
    <property type="component" value="Unassembled WGS sequence"/>
</dbReference>
<accession>A0ABV9QMV7</accession>